<evidence type="ECO:0000313" key="3">
    <source>
        <dbReference type="Proteomes" id="UP001595923"/>
    </source>
</evidence>
<comment type="caution">
    <text evidence="2">The sequence shown here is derived from an EMBL/GenBank/DDBJ whole genome shotgun (WGS) entry which is preliminary data.</text>
</comment>
<name>A0ABV9E2T5_9ACTN</name>
<dbReference type="Pfam" id="PF17914">
    <property type="entry name" value="HopA1"/>
    <property type="match status" value="1"/>
</dbReference>
<protein>
    <submittedName>
        <fullName evidence="2">T3SS effector HopA1 family protein</fullName>
    </submittedName>
</protein>
<evidence type="ECO:0000256" key="1">
    <source>
        <dbReference type="SAM" id="MobiDB-lite"/>
    </source>
</evidence>
<reference evidence="3" key="1">
    <citation type="journal article" date="2019" name="Int. J. Syst. Evol. Microbiol.">
        <title>The Global Catalogue of Microorganisms (GCM) 10K type strain sequencing project: providing services to taxonomists for standard genome sequencing and annotation.</title>
        <authorList>
            <consortium name="The Broad Institute Genomics Platform"/>
            <consortium name="The Broad Institute Genome Sequencing Center for Infectious Disease"/>
            <person name="Wu L."/>
            <person name="Ma J."/>
        </authorList>
    </citation>
    <scope>NUCLEOTIDE SEQUENCE [LARGE SCALE GENOMIC DNA]</scope>
    <source>
        <strain evidence="3">XZYJ18</strain>
    </source>
</reference>
<keyword evidence="3" id="KW-1185">Reference proteome</keyword>
<accession>A0ABV9E2T5</accession>
<dbReference type="Proteomes" id="UP001595923">
    <property type="component" value="Unassembled WGS sequence"/>
</dbReference>
<proteinExistence type="predicted"/>
<dbReference type="InterPro" id="IPR040871">
    <property type="entry name" value="HopA1"/>
</dbReference>
<evidence type="ECO:0000313" key="2">
    <source>
        <dbReference type="EMBL" id="MFC4565495.1"/>
    </source>
</evidence>
<sequence>MSAVGAGSLVSPALLAALDAVRVDPAGTGAEVLGRSVTAGHPGELPGRLSGALYSSLHSGGAADDGDVPFRLRTPELDRGFARAVPHRRSYEEVTVCDTADVADPADASRVLVLRGGVRTWVPAEDIVDARGAEPGARVRLAVPALRPAVSPGFFMVTGSRPETADPHRLRLYLHVADPESATEVWRAVLEALEAGTAGYRAKVLSSAALYPRRDAIVVYLAGAERDVPALLAERVSGLPGLGAETSAFAHRIAPGAAVAWEPADPRPEMRGLSFGQHRAVAVARAVVTSAVDGLARERALADALTAAGIDPADPSRNLDSPPNPNP</sequence>
<organism evidence="2 3">
    <name type="scientific">Nocardiopsis mangrovi</name>
    <dbReference type="NCBI Taxonomy" id="1179818"/>
    <lineage>
        <taxon>Bacteria</taxon>
        <taxon>Bacillati</taxon>
        <taxon>Actinomycetota</taxon>
        <taxon>Actinomycetes</taxon>
        <taxon>Streptosporangiales</taxon>
        <taxon>Nocardiopsidaceae</taxon>
        <taxon>Nocardiopsis</taxon>
    </lineage>
</organism>
<feature type="region of interest" description="Disordered" evidence="1">
    <location>
        <begin position="307"/>
        <end position="327"/>
    </location>
</feature>
<gene>
    <name evidence="2" type="ORF">ACFO4E_26865</name>
</gene>
<dbReference type="RefSeq" id="WP_378579515.1">
    <property type="nucleotide sequence ID" value="NZ_JBHSFQ010000039.1"/>
</dbReference>
<dbReference type="EMBL" id="JBHSFQ010000039">
    <property type="protein sequence ID" value="MFC4565495.1"/>
    <property type="molecule type" value="Genomic_DNA"/>
</dbReference>